<dbReference type="EMBL" id="PUIO01000063">
    <property type="protein sequence ID" value="PQP16517.1"/>
    <property type="molecule type" value="Genomic_DNA"/>
</dbReference>
<name>A0A2S8IP18_RHOOP</name>
<dbReference type="InterPro" id="IPR013595">
    <property type="entry name" value="Pept_S33_TAP-like_C"/>
</dbReference>
<protein>
    <submittedName>
        <fullName evidence="2">Alpha/beta hydrolase</fullName>
    </submittedName>
</protein>
<dbReference type="GO" id="GO:0016787">
    <property type="term" value="F:hydrolase activity"/>
    <property type="evidence" value="ECO:0007669"/>
    <property type="project" value="UniProtKB-KW"/>
</dbReference>
<evidence type="ECO:0000259" key="1">
    <source>
        <dbReference type="Pfam" id="PF08386"/>
    </source>
</evidence>
<keyword evidence="2" id="KW-0378">Hydrolase</keyword>
<feature type="non-terminal residue" evidence="2">
    <location>
        <position position="1"/>
    </location>
</feature>
<reference evidence="3" key="1">
    <citation type="submission" date="2018-02" db="EMBL/GenBank/DDBJ databases">
        <title>Draft genome sequencing of Rhodococcus opacus KU647198.</title>
        <authorList>
            <person name="Zheng B.-X."/>
        </authorList>
    </citation>
    <scope>NUCLEOTIDE SEQUENCE [LARGE SCALE GENOMIC DNA]</scope>
    <source>
        <strain evidence="3">04-OD7</strain>
    </source>
</reference>
<organism evidence="2 3">
    <name type="scientific">Rhodococcus opacus</name>
    <name type="common">Nocardia opaca</name>
    <dbReference type="NCBI Taxonomy" id="37919"/>
    <lineage>
        <taxon>Bacteria</taxon>
        <taxon>Bacillati</taxon>
        <taxon>Actinomycetota</taxon>
        <taxon>Actinomycetes</taxon>
        <taxon>Mycobacteriales</taxon>
        <taxon>Nocardiaceae</taxon>
        <taxon>Rhodococcus</taxon>
    </lineage>
</organism>
<sequence length="69" mass="7203">QTGAVWGDYIAKDLSQSVVAVVPGAAHGVYAEPPCGAEIIASFFDNPEKPNTSCTDTTQLPAYDILPPP</sequence>
<dbReference type="AlphaFoldDB" id="A0A2S8IP18"/>
<evidence type="ECO:0000313" key="3">
    <source>
        <dbReference type="Proteomes" id="UP000239290"/>
    </source>
</evidence>
<dbReference type="RefSeq" id="WP_198602258.1">
    <property type="nucleotide sequence ID" value="NZ_PUIO01000063.1"/>
</dbReference>
<evidence type="ECO:0000313" key="2">
    <source>
        <dbReference type="EMBL" id="PQP16517.1"/>
    </source>
</evidence>
<feature type="domain" description="Peptidase S33 tripeptidyl aminopeptidase-like C-terminal" evidence="1">
    <location>
        <begin position="1"/>
        <end position="52"/>
    </location>
</feature>
<accession>A0A2S8IP18</accession>
<dbReference type="Pfam" id="PF08386">
    <property type="entry name" value="Abhydrolase_4"/>
    <property type="match status" value="1"/>
</dbReference>
<dbReference type="Proteomes" id="UP000239290">
    <property type="component" value="Unassembled WGS sequence"/>
</dbReference>
<proteinExistence type="predicted"/>
<comment type="caution">
    <text evidence="2">The sequence shown here is derived from an EMBL/GenBank/DDBJ whole genome shotgun (WGS) entry which is preliminary data.</text>
</comment>
<gene>
    <name evidence="2" type="ORF">C5613_36110</name>
</gene>